<sequence>MAKLGQDFDPQAHDTDAQPDYSELPNGDYLLEIEVSDVGPNSSGTGTILKTTFQVIEPEEFKGRKLFGNYNLEHNNPKAQEIGQRQFAQLCRAIGHTERVDDSEELHFRAFMAKVGLGKPSKDGQYPARAEIKKYYYPDEGNLPNPAIDDNQPAPPANDNRAAAKPAARPAAAAAAGTKRPWGK</sequence>
<accession>A0A4R5PJ69</accession>
<dbReference type="OrthoDB" id="5220at2"/>
<dbReference type="RefSeq" id="WP_133284390.1">
    <property type="nucleotide sequence ID" value="NZ_SMSI01000002.1"/>
</dbReference>
<feature type="region of interest" description="Disordered" evidence="1">
    <location>
        <begin position="1"/>
        <end position="26"/>
    </location>
</feature>
<name>A0A4R5PJ69_9HYPH</name>
<dbReference type="Proteomes" id="UP000295131">
    <property type="component" value="Unassembled WGS sequence"/>
</dbReference>
<evidence type="ECO:0000313" key="2">
    <source>
        <dbReference type="EMBL" id="TDH35690.1"/>
    </source>
</evidence>
<gene>
    <name evidence="2" type="ORF">E2A64_10135</name>
</gene>
<keyword evidence="3" id="KW-1185">Reference proteome</keyword>
<dbReference type="EMBL" id="SMSI01000002">
    <property type="protein sequence ID" value="TDH35690.1"/>
    <property type="molecule type" value="Genomic_DNA"/>
</dbReference>
<proteinExistence type="predicted"/>
<comment type="caution">
    <text evidence="2">The sequence shown here is derived from an EMBL/GenBank/DDBJ whole genome shotgun (WGS) entry which is preliminary data.</text>
</comment>
<protein>
    <submittedName>
        <fullName evidence="2">DUF669 domain-containing protein</fullName>
    </submittedName>
</protein>
<feature type="region of interest" description="Disordered" evidence="1">
    <location>
        <begin position="137"/>
        <end position="184"/>
    </location>
</feature>
<dbReference type="Pfam" id="PF05037">
    <property type="entry name" value="DUF669"/>
    <property type="match status" value="1"/>
</dbReference>
<evidence type="ECO:0000256" key="1">
    <source>
        <dbReference type="SAM" id="MobiDB-lite"/>
    </source>
</evidence>
<evidence type="ECO:0000313" key="3">
    <source>
        <dbReference type="Proteomes" id="UP000295131"/>
    </source>
</evidence>
<reference evidence="2 3" key="1">
    <citation type="journal article" date="2013" name="Int. J. Syst. Evol. Microbiol.">
        <title>Hoeflea suaedae sp. nov., an endophytic bacterium isolated from the root of the halophyte Suaeda maritima.</title>
        <authorList>
            <person name="Chung E.J."/>
            <person name="Park J.A."/>
            <person name="Pramanik P."/>
            <person name="Bibi F."/>
            <person name="Jeon C.O."/>
            <person name="Chung Y.R."/>
        </authorList>
    </citation>
    <scope>NUCLEOTIDE SEQUENCE [LARGE SCALE GENOMIC DNA]</scope>
    <source>
        <strain evidence="2 3">YC6898</strain>
    </source>
</reference>
<feature type="compositionally biased region" description="Low complexity" evidence="1">
    <location>
        <begin position="144"/>
        <end position="176"/>
    </location>
</feature>
<organism evidence="2 3">
    <name type="scientific">Pseudohoeflea suaedae</name>
    <dbReference type="NCBI Taxonomy" id="877384"/>
    <lineage>
        <taxon>Bacteria</taxon>
        <taxon>Pseudomonadati</taxon>
        <taxon>Pseudomonadota</taxon>
        <taxon>Alphaproteobacteria</taxon>
        <taxon>Hyphomicrobiales</taxon>
        <taxon>Rhizobiaceae</taxon>
        <taxon>Pseudohoeflea</taxon>
    </lineage>
</organism>
<dbReference type="InterPro" id="IPR007731">
    <property type="entry name" value="DUF669"/>
</dbReference>
<dbReference type="AlphaFoldDB" id="A0A4R5PJ69"/>